<proteinExistence type="predicted"/>
<dbReference type="Proteomes" id="UP000249865">
    <property type="component" value="Chromosome"/>
</dbReference>
<dbReference type="RefSeq" id="WP_051622590.1">
    <property type="nucleotide sequence ID" value="NZ_CP030103.1"/>
</dbReference>
<evidence type="ECO:0000313" key="2">
    <source>
        <dbReference type="Proteomes" id="UP000249865"/>
    </source>
</evidence>
<keyword evidence="2" id="KW-1185">Reference proteome</keyword>
<dbReference type="AlphaFoldDB" id="A0A2Z4LLX6"/>
<evidence type="ECO:0000313" key="1">
    <source>
        <dbReference type="EMBL" id="AWX42729.1"/>
    </source>
</evidence>
<dbReference type="EMBL" id="CP030103">
    <property type="protein sequence ID" value="AWX42729.1"/>
    <property type="molecule type" value="Genomic_DNA"/>
</dbReference>
<organism evidence="1 2">
    <name type="scientific">Metamycoplasma cloacale</name>
    <dbReference type="NCBI Taxonomy" id="92401"/>
    <lineage>
        <taxon>Bacteria</taxon>
        <taxon>Bacillati</taxon>
        <taxon>Mycoplasmatota</taxon>
        <taxon>Mycoplasmoidales</taxon>
        <taxon>Metamycoplasmataceae</taxon>
        <taxon>Metamycoplasma</taxon>
    </lineage>
</organism>
<gene>
    <name evidence="1" type="ORF">DK849_01390</name>
</gene>
<sequence length="264" mass="30023">MAQQEKSILEKYYISEKVDHETNTITFSFKKAKQARSLSYDEFLDALSEYIRVSEISSNDTRVWFHREGAYRGSVNLEKAKVIMERLTQNTVKKEEVITYLEKEDLVDKPAPKKSAKVEEEIKECSTKEESSCCESSCEVKEDSCCCELNSLASLVKFHIEDIQNRDAYNIGAKDIKAELEGYDVEIIKVNENNKGLDVHYIIKKGEMESLPSMKTLHGFKSEFGSKSVVKENISKGFWALVVILILLIITNVVLIALRATSVI</sequence>
<reference evidence="2" key="1">
    <citation type="submission" date="2018-06" db="EMBL/GenBank/DDBJ databases">
        <title>Complete genome sequences of Mycoplasma anatis, M. anseris and M. cloacale type strains.</title>
        <authorList>
            <person name="Grozner D."/>
            <person name="Forro B."/>
            <person name="Sulyok K.M."/>
            <person name="Marton S."/>
            <person name="Kreizinger Z."/>
            <person name="Banyai K."/>
            <person name="Gyuranecz M."/>
        </authorList>
    </citation>
    <scope>NUCLEOTIDE SEQUENCE [LARGE SCALE GENOMIC DNA]</scope>
    <source>
        <strain evidence="2">NCTC 10199</strain>
    </source>
</reference>
<protein>
    <submittedName>
        <fullName evidence="1">Uncharacterized protein</fullName>
    </submittedName>
</protein>
<accession>A0A2Z4LLX6</accession>
<name>A0A2Z4LLX6_9BACT</name>
<dbReference type="OrthoDB" id="398159at2"/>
<dbReference type="KEGG" id="mclo:DK849_01390"/>